<evidence type="ECO:0008006" key="7">
    <source>
        <dbReference type="Google" id="ProtNLM"/>
    </source>
</evidence>
<dbReference type="InterPro" id="IPR020904">
    <property type="entry name" value="Sc_DH/Rdtase_CS"/>
</dbReference>
<dbReference type="Proteomes" id="UP000292402">
    <property type="component" value="Unassembled WGS sequence"/>
</dbReference>
<evidence type="ECO:0000313" key="5">
    <source>
        <dbReference type="EMBL" id="RYN57377.1"/>
    </source>
</evidence>
<sequence length="294" mass="31581">MPGTQYSGMVGPVPVWFITAASSGFGRALALEALSRGHKVITSARSLPRIADLKDAGADTVVLDVTSPLTDLERVAKKVYDKYGYINHLVNVAGYVLVGAVEETSPEEDLKAFTTNVLGTLNVAKAFLPYLRATSGHRTIANFGSVTSWYSGAGHGIYSATKWAVSGVTEGMRAELAPLGIFVTVVEPGWYRTAILSKDVQAQSEKRIDAYENGEIGELRKALAETDGKQVGDTAKACRVIVDVLTMSGCAEGKQIPIRLVLGKDAHDVIREKCEGTLRLLKEWEGAATNTDYD</sequence>
<proteinExistence type="inferred from homology"/>
<organism evidence="5 6">
    <name type="scientific">Alternaria tenuissima</name>
    <dbReference type="NCBI Taxonomy" id="119927"/>
    <lineage>
        <taxon>Eukaryota</taxon>
        <taxon>Fungi</taxon>
        <taxon>Dikarya</taxon>
        <taxon>Ascomycota</taxon>
        <taxon>Pezizomycotina</taxon>
        <taxon>Dothideomycetes</taxon>
        <taxon>Pleosporomycetidae</taxon>
        <taxon>Pleosporales</taxon>
        <taxon>Pleosporineae</taxon>
        <taxon>Pleosporaceae</taxon>
        <taxon>Alternaria</taxon>
        <taxon>Alternaria sect. Alternaria</taxon>
        <taxon>Alternaria alternata complex</taxon>
    </lineage>
</organism>
<evidence type="ECO:0000256" key="1">
    <source>
        <dbReference type="ARBA" id="ARBA00006484"/>
    </source>
</evidence>
<dbReference type="PROSITE" id="PS00061">
    <property type="entry name" value="ADH_SHORT"/>
    <property type="match status" value="1"/>
</dbReference>
<dbReference type="SUPFAM" id="SSF51735">
    <property type="entry name" value="NAD(P)-binding Rossmann-fold domains"/>
    <property type="match status" value="1"/>
</dbReference>
<evidence type="ECO:0000256" key="2">
    <source>
        <dbReference type="ARBA" id="ARBA00022857"/>
    </source>
</evidence>
<dbReference type="InterPro" id="IPR002347">
    <property type="entry name" value="SDR_fam"/>
</dbReference>
<comment type="caution">
    <text evidence="5">The sequence shown here is derived from an EMBL/GenBank/DDBJ whole genome shotgun (WGS) entry which is preliminary data.</text>
</comment>
<dbReference type="Gene3D" id="3.40.50.720">
    <property type="entry name" value="NAD(P)-binding Rossmann-like Domain"/>
    <property type="match status" value="1"/>
</dbReference>
<dbReference type="InterPro" id="IPR051911">
    <property type="entry name" value="SDR_oxidoreductase"/>
</dbReference>
<keyword evidence="3" id="KW-0560">Oxidoreductase</keyword>
<dbReference type="PANTHER" id="PTHR43976">
    <property type="entry name" value="SHORT CHAIN DEHYDROGENASE"/>
    <property type="match status" value="1"/>
</dbReference>
<evidence type="ECO:0000313" key="6">
    <source>
        <dbReference type="Proteomes" id="UP000292402"/>
    </source>
</evidence>
<dbReference type="EMBL" id="PDXA01000006">
    <property type="protein sequence ID" value="RYN57377.1"/>
    <property type="molecule type" value="Genomic_DNA"/>
</dbReference>
<keyword evidence="2" id="KW-0521">NADP</keyword>
<evidence type="ECO:0000256" key="3">
    <source>
        <dbReference type="ARBA" id="ARBA00023002"/>
    </source>
</evidence>
<dbReference type="PRINTS" id="PR00080">
    <property type="entry name" value="SDRFAMILY"/>
</dbReference>
<dbReference type="InterPro" id="IPR036291">
    <property type="entry name" value="NAD(P)-bd_dom_sf"/>
</dbReference>
<dbReference type="Pfam" id="PF00106">
    <property type="entry name" value="adh_short"/>
    <property type="match status" value="1"/>
</dbReference>
<reference evidence="6" key="1">
    <citation type="journal article" date="2019" name="bioRxiv">
        <title>Genomics, evolutionary history and diagnostics of the Alternaria alternata species group including apple and Asian pear pathotypes.</title>
        <authorList>
            <person name="Armitage A.D."/>
            <person name="Cockerton H.M."/>
            <person name="Sreenivasaprasad S."/>
            <person name="Woodhall J.W."/>
            <person name="Lane C.R."/>
            <person name="Harrison R.J."/>
            <person name="Clarkson J.P."/>
        </authorList>
    </citation>
    <scope>NUCLEOTIDE SEQUENCE [LARGE SCALE GENOMIC DNA]</scope>
    <source>
        <strain evidence="6">FERA 1082</strain>
    </source>
</reference>
<gene>
    <name evidence="5" type="ORF">AA0114_g2399</name>
</gene>
<dbReference type="PRINTS" id="PR00081">
    <property type="entry name" value="GDHRDH"/>
</dbReference>
<dbReference type="AlphaFoldDB" id="A0A4Q4MQ27"/>
<accession>A0A4Q4MQ27</accession>
<dbReference type="PANTHER" id="PTHR43976:SF16">
    <property type="entry name" value="SHORT-CHAIN DEHYDROGENASE_REDUCTASE FAMILY PROTEIN"/>
    <property type="match status" value="1"/>
</dbReference>
<dbReference type="CDD" id="cd05374">
    <property type="entry name" value="17beta-HSD-like_SDR_c"/>
    <property type="match status" value="1"/>
</dbReference>
<protein>
    <recommendedName>
        <fullName evidence="7">Oxidoreductase</fullName>
    </recommendedName>
</protein>
<name>A0A4Q4MQ27_9PLEO</name>
<comment type="similarity">
    <text evidence="1 4">Belongs to the short-chain dehydrogenases/reductases (SDR) family.</text>
</comment>
<evidence type="ECO:0000256" key="4">
    <source>
        <dbReference type="RuleBase" id="RU000363"/>
    </source>
</evidence>
<dbReference type="GO" id="GO:0016491">
    <property type="term" value="F:oxidoreductase activity"/>
    <property type="evidence" value="ECO:0007669"/>
    <property type="project" value="UniProtKB-KW"/>
</dbReference>